<comment type="caution">
    <text evidence="1">The sequence shown here is derived from an EMBL/GenBank/DDBJ whole genome shotgun (WGS) entry which is preliminary data.</text>
</comment>
<dbReference type="Proteomes" id="UP001141327">
    <property type="component" value="Unassembled WGS sequence"/>
</dbReference>
<sequence>MRTRGTSSKRIHVSVPSLSSVITVDNQGDILHLRRHLIILLAILLHLILRPTAPCRSTFVALVFFELVVLLNRADDIPFWSVSIPRPTVRLSSRSPLGATTPWAMDIILGRVR</sequence>
<accession>A0ABQ8U8H7</accession>
<name>A0ABQ8U8H7_9EUKA</name>
<organism evidence="1 2">
    <name type="scientific">Paratrimastix pyriformis</name>
    <dbReference type="NCBI Taxonomy" id="342808"/>
    <lineage>
        <taxon>Eukaryota</taxon>
        <taxon>Metamonada</taxon>
        <taxon>Preaxostyla</taxon>
        <taxon>Paratrimastigidae</taxon>
        <taxon>Paratrimastix</taxon>
    </lineage>
</organism>
<evidence type="ECO:0000313" key="2">
    <source>
        <dbReference type="Proteomes" id="UP001141327"/>
    </source>
</evidence>
<dbReference type="EMBL" id="JAPMOS010000100">
    <property type="protein sequence ID" value="KAJ4455609.1"/>
    <property type="molecule type" value="Genomic_DNA"/>
</dbReference>
<proteinExistence type="predicted"/>
<gene>
    <name evidence="1" type="ORF">PAPYR_9416</name>
</gene>
<protein>
    <submittedName>
        <fullName evidence="1">Uncharacterized protein</fullName>
    </submittedName>
</protein>
<reference evidence="1" key="1">
    <citation type="journal article" date="2022" name="bioRxiv">
        <title>Genomics of Preaxostyla Flagellates Illuminates Evolutionary Transitions and the Path Towards Mitochondrial Loss.</title>
        <authorList>
            <person name="Novak L.V.F."/>
            <person name="Treitli S.C."/>
            <person name="Pyrih J."/>
            <person name="Halakuc P."/>
            <person name="Pipaliya S.V."/>
            <person name="Vacek V."/>
            <person name="Brzon O."/>
            <person name="Soukal P."/>
            <person name="Eme L."/>
            <person name="Dacks J.B."/>
            <person name="Karnkowska A."/>
            <person name="Elias M."/>
            <person name="Hampl V."/>
        </authorList>
    </citation>
    <scope>NUCLEOTIDE SEQUENCE</scope>
    <source>
        <strain evidence="1">RCP-MX</strain>
    </source>
</reference>
<evidence type="ECO:0000313" key="1">
    <source>
        <dbReference type="EMBL" id="KAJ4455609.1"/>
    </source>
</evidence>
<keyword evidence="2" id="KW-1185">Reference proteome</keyword>